<name>A0A8X6QUK7_NEPPI</name>
<keyword evidence="3" id="KW-1185">Reference proteome</keyword>
<evidence type="ECO:0000313" key="3">
    <source>
        <dbReference type="Proteomes" id="UP000887013"/>
    </source>
</evidence>
<evidence type="ECO:0000313" key="2">
    <source>
        <dbReference type="EMBL" id="GFU44000.1"/>
    </source>
</evidence>
<dbReference type="Proteomes" id="UP000887013">
    <property type="component" value="Unassembled WGS sequence"/>
</dbReference>
<accession>A0A8X6QUK7</accession>
<reference evidence="2" key="1">
    <citation type="submission" date="2020-08" db="EMBL/GenBank/DDBJ databases">
        <title>Multicomponent nature underlies the extraordinary mechanical properties of spider dragline silk.</title>
        <authorList>
            <person name="Kono N."/>
            <person name="Nakamura H."/>
            <person name="Mori M."/>
            <person name="Yoshida Y."/>
            <person name="Ohtoshi R."/>
            <person name="Malay A.D."/>
            <person name="Moran D.A.P."/>
            <person name="Tomita M."/>
            <person name="Numata K."/>
            <person name="Arakawa K."/>
        </authorList>
    </citation>
    <scope>NUCLEOTIDE SEQUENCE</scope>
</reference>
<comment type="caution">
    <text evidence="2">The sequence shown here is derived from an EMBL/GenBank/DDBJ whole genome shotgun (WGS) entry which is preliminary data.</text>
</comment>
<evidence type="ECO:0000256" key="1">
    <source>
        <dbReference type="SAM" id="MobiDB-lite"/>
    </source>
</evidence>
<gene>
    <name evidence="2" type="ORF">NPIL_546821</name>
</gene>
<dbReference type="AlphaFoldDB" id="A0A8X6QUK7"/>
<organism evidence="2 3">
    <name type="scientific">Nephila pilipes</name>
    <name type="common">Giant wood spider</name>
    <name type="synonym">Nephila maculata</name>
    <dbReference type="NCBI Taxonomy" id="299642"/>
    <lineage>
        <taxon>Eukaryota</taxon>
        <taxon>Metazoa</taxon>
        <taxon>Ecdysozoa</taxon>
        <taxon>Arthropoda</taxon>
        <taxon>Chelicerata</taxon>
        <taxon>Arachnida</taxon>
        <taxon>Araneae</taxon>
        <taxon>Araneomorphae</taxon>
        <taxon>Entelegynae</taxon>
        <taxon>Araneoidea</taxon>
        <taxon>Nephilidae</taxon>
        <taxon>Nephila</taxon>
    </lineage>
</organism>
<feature type="compositionally biased region" description="Basic and acidic residues" evidence="1">
    <location>
        <begin position="98"/>
        <end position="116"/>
    </location>
</feature>
<protein>
    <submittedName>
        <fullName evidence="2">Uncharacterized protein</fullName>
    </submittedName>
</protein>
<proteinExistence type="predicted"/>
<sequence>MTPRATGEDRWDGARFLERCDGFSYLRLESFLRFVRCFKTFLQHTLAAGFALISVLRKNCSSAMPQGKRSPNRSLPSRFCMLEKRAFPLGPSPMDGAEQEKEREKKAYGPDAHEDSALDVFL</sequence>
<dbReference type="EMBL" id="BMAW01085669">
    <property type="protein sequence ID" value="GFU44000.1"/>
    <property type="molecule type" value="Genomic_DNA"/>
</dbReference>
<feature type="region of interest" description="Disordered" evidence="1">
    <location>
        <begin position="86"/>
        <end position="122"/>
    </location>
</feature>